<proteinExistence type="predicted"/>
<evidence type="ECO:0000259" key="2">
    <source>
        <dbReference type="Pfam" id="PF16377"/>
    </source>
</evidence>
<feature type="chain" id="PRO_5003026213" description="DUF4987 domain-containing protein" evidence="1">
    <location>
        <begin position="26"/>
        <end position="423"/>
    </location>
</feature>
<gene>
    <name evidence="3" type="ORF">HMPREF0971_00808</name>
</gene>
<dbReference type="EMBL" id="ACUZ02000010">
    <property type="protein sequence ID" value="EFB32793.1"/>
    <property type="molecule type" value="Genomic_DNA"/>
</dbReference>
<sequence length="423" mass="47854">MQLMKKIIFSIQILFVTLMLSSCLHDDNVVFDEPAAQRVEKAVEADKTLLESATNGWLLRLWTEENYEGGGYTYLMKFKDGKVTVASDIDYPQNTSSSSYDVIKDMGPVLTVNTYNKIFHMLSSPSQMDDDGKGQDYEFLIQRTTNDSIFLEGKKFHNKMVMTRLKDNVNWKDYITAMQKVAENVKQKYNCIIGKDTTNVEVSAERRFSVSSKSGEKSVPFCYTENGIELQSPIMIAGKQVQHFTYSIDNLSFISTDAGATDIVLNADFMRYADYIGTYKFEYENASIQVKLVASGDGKTYKLEGLSPDFHLTFTYKPEDGSLTWSPELIYTAPNGHEFWMCSMALADGGDYYKIDMLGYNITKDTAQPGTYLTFTPTYGYFFNTDSFVIIEYDGNHEVGKSTTLKVNGSAETPYIKGMKKIQ</sequence>
<protein>
    <recommendedName>
        <fullName evidence="2">DUF4987 domain-containing protein</fullName>
    </recommendedName>
</protein>
<feature type="signal peptide" evidence="1">
    <location>
        <begin position="1"/>
        <end position="25"/>
    </location>
</feature>
<comment type="caution">
    <text evidence="3">The sequence shown here is derived from an EMBL/GenBank/DDBJ whole genome shotgun (WGS) entry which is preliminary data.</text>
</comment>
<dbReference type="InterPro" id="IPR032271">
    <property type="entry name" value="DUF4987"/>
</dbReference>
<evidence type="ECO:0000313" key="4">
    <source>
        <dbReference type="Proteomes" id="UP000004079"/>
    </source>
</evidence>
<accession>D1QPB8</accession>
<dbReference type="Pfam" id="PF16377">
    <property type="entry name" value="DUF4987"/>
    <property type="match status" value="1"/>
</dbReference>
<organism evidence="3 4">
    <name type="scientific">Segatella oris F0302</name>
    <dbReference type="NCBI Taxonomy" id="649760"/>
    <lineage>
        <taxon>Bacteria</taxon>
        <taxon>Pseudomonadati</taxon>
        <taxon>Bacteroidota</taxon>
        <taxon>Bacteroidia</taxon>
        <taxon>Bacteroidales</taxon>
        <taxon>Prevotellaceae</taxon>
        <taxon>Segatella</taxon>
    </lineage>
</organism>
<dbReference type="PROSITE" id="PS51257">
    <property type="entry name" value="PROKAR_LIPOPROTEIN"/>
    <property type="match status" value="1"/>
</dbReference>
<dbReference type="HOGENOM" id="CLU_050523_1_0_10"/>
<keyword evidence="1" id="KW-0732">Signal</keyword>
<dbReference type="STRING" id="649760.HMPREF0971_00808"/>
<dbReference type="InterPro" id="IPR025396">
    <property type="entry name" value="DUF4302"/>
</dbReference>
<evidence type="ECO:0000256" key="1">
    <source>
        <dbReference type="SAM" id="SignalP"/>
    </source>
</evidence>
<name>D1QPB8_9BACT</name>
<dbReference type="RefSeq" id="WP_004371823.1">
    <property type="nucleotide sequence ID" value="NZ_GG703883.1"/>
</dbReference>
<dbReference type="Proteomes" id="UP000004079">
    <property type="component" value="Unassembled WGS sequence"/>
</dbReference>
<dbReference type="AlphaFoldDB" id="D1QPB8"/>
<evidence type="ECO:0000313" key="3">
    <source>
        <dbReference type="EMBL" id="EFB32793.1"/>
    </source>
</evidence>
<feature type="domain" description="DUF4987" evidence="2">
    <location>
        <begin position="256"/>
        <end position="391"/>
    </location>
</feature>
<dbReference type="Pfam" id="PF14135">
    <property type="entry name" value="DUF4302"/>
    <property type="match status" value="1"/>
</dbReference>
<reference evidence="3 4" key="1">
    <citation type="submission" date="2009-11" db="EMBL/GenBank/DDBJ databases">
        <authorList>
            <person name="Weinstock G."/>
            <person name="Sodergren E."/>
            <person name="Clifton S."/>
            <person name="Fulton L."/>
            <person name="Fulton B."/>
            <person name="Courtney L."/>
            <person name="Fronick C."/>
            <person name="Harrison M."/>
            <person name="Strong C."/>
            <person name="Farmer C."/>
            <person name="Delahaunty K."/>
            <person name="Markovic C."/>
            <person name="Hall O."/>
            <person name="Minx P."/>
            <person name="Tomlinson C."/>
            <person name="Mitreva M."/>
            <person name="Nelson J."/>
            <person name="Hou S."/>
            <person name="Wollam A."/>
            <person name="Pepin K.H."/>
            <person name="Johnson M."/>
            <person name="Bhonagiri V."/>
            <person name="Nash W.E."/>
            <person name="Warren W."/>
            <person name="Chinwalla A."/>
            <person name="Mardis E.R."/>
            <person name="Wilson R.K."/>
        </authorList>
    </citation>
    <scope>NUCLEOTIDE SEQUENCE [LARGE SCALE GENOMIC DNA]</scope>
    <source>
        <strain evidence="3 4">F0302</strain>
    </source>
</reference>